<keyword evidence="2" id="KW-0732">Signal</keyword>
<accession>R4V293</accession>
<feature type="region of interest" description="Disordered" evidence="1">
    <location>
        <begin position="25"/>
        <end position="77"/>
    </location>
</feature>
<name>R4V293_COPFO</name>
<reference evidence="3" key="1">
    <citation type="submission" date="2013-03" db="EMBL/GenBank/DDBJ databases">
        <title>Immune-Related transcriptome of Coptotermes formosanus Shiraki workers: the defense mechanism.</title>
        <authorList>
            <person name="Hussain A."/>
            <person name="Li Y.F."/>
            <person name="Wen S.Y."/>
        </authorList>
    </citation>
    <scope>NUCLEOTIDE SEQUENCE</scope>
</reference>
<feature type="chain" id="PRO_5004380241" evidence="2">
    <location>
        <begin position="21"/>
        <end position="88"/>
    </location>
</feature>
<organism evidence="3">
    <name type="scientific">Coptotermes formosanus</name>
    <name type="common">Formosan subterranean termite</name>
    <dbReference type="NCBI Taxonomy" id="36987"/>
    <lineage>
        <taxon>Eukaryota</taxon>
        <taxon>Metazoa</taxon>
        <taxon>Ecdysozoa</taxon>
        <taxon>Arthropoda</taxon>
        <taxon>Hexapoda</taxon>
        <taxon>Insecta</taxon>
        <taxon>Pterygota</taxon>
        <taxon>Neoptera</taxon>
        <taxon>Polyneoptera</taxon>
        <taxon>Dictyoptera</taxon>
        <taxon>Blattodea</taxon>
        <taxon>Blattoidea</taxon>
        <taxon>Termitoidae</taxon>
        <taxon>Rhinotermitidae</taxon>
        <taxon>Coptotermes</taxon>
    </lineage>
</organism>
<feature type="signal peptide" evidence="2">
    <location>
        <begin position="1"/>
        <end position="20"/>
    </location>
</feature>
<proteinExistence type="evidence at transcript level"/>
<evidence type="ECO:0000256" key="2">
    <source>
        <dbReference type="SAM" id="SignalP"/>
    </source>
</evidence>
<dbReference type="EMBL" id="KC741028">
    <property type="protein sequence ID" value="AGM32852.1"/>
    <property type="molecule type" value="mRNA"/>
</dbReference>
<sequence>MATKAATVAVILCLLQGLKADTLLKRSPTHEGSDSPHDEPNPVPEGDVEGTTGQDIPHDSDLADPQEGNPGNLGKLRVHQQLVKFKLH</sequence>
<evidence type="ECO:0000313" key="3">
    <source>
        <dbReference type="EMBL" id="AGM32852.1"/>
    </source>
</evidence>
<feature type="compositionally biased region" description="Basic and acidic residues" evidence="1">
    <location>
        <begin position="25"/>
        <end position="40"/>
    </location>
</feature>
<protein>
    <submittedName>
        <fullName evidence="3">Uncharacterized protein</fullName>
    </submittedName>
</protein>
<evidence type="ECO:0000256" key="1">
    <source>
        <dbReference type="SAM" id="MobiDB-lite"/>
    </source>
</evidence>
<dbReference type="AlphaFoldDB" id="R4V293"/>